<sequence>MKRVIDLFISLTLLILFSPILVVVSLLVRFKMGAPVLFTQQRPGLHGESFYLYKFRTMKNLQDEHGNQLSDDLRLTKFGEFLRKYSVDEFPQLVNVVKGEMSLVGPRPFLMEYLPLYTKEQMARHNVKPGITGWAQVNGRNALTWEEKFKMDVWYAENHNLLLDLKILTMTAKKVLRKEGISHQGQVTMEKFTGSNEVM</sequence>
<name>A0A8J3AMU5_9BACI</name>
<keyword evidence="2" id="KW-1133">Transmembrane helix</keyword>
<dbReference type="AlphaFoldDB" id="A0A8J3AMU5"/>
<evidence type="ECO:0000256" key="2">
    <source>
        <dbReference type="SAM" id="Phobius"/>
    </source>
</evidence>
<evidence type="ECO:0000259" key="3">
    <source>
        <dbReference type="Pfam" id="PF02397"/>
    </source>
</evidence>
<comment type="caution">
    <text evidence="4">The sequence shown here is derived from an EMBL/GenBank/DDBJ whole genome shotgun (WGS) entry which is preliminary data.</text>
</comment>
<evidence type="ECO:0000313" key="4">
    <source>
        <dbReference type="EMBL" id="GGI16658.1"/>
    </source>
</evidence>
<comment type="similarity">
    <text evidence="1">Belongs to the bacterial sugar transferase family.</text>
</comment>
<reference evidence="5" key="1">
    <citation type="journal article" date="2019" name="Int. J. Syst. Evol. Microbiol.">
        <title>The Global Catalogue of Microorganisms (GCM) 10K type strain sequencing project: providing services to taxonomists for standard genome sequencing and annotation.</title>
        <authorList>
            <consortium name="The Broad Institute Genomics Platform"/>
            <consortium name="The Broad Institute Genome Sequencing Center for Infectious Disease"/>
            <person name="Wu L."/>
            <person name="Ma J."/>
        </authorList>
    </citation>
    <scope>NUCLEOTIDE SEQUENCE [LARGE SCALE GENOMIC DNA]</scope>
    <source>
        <strain evidence="5">CGMCC 1.14993</strain>
    </source>
</reference>
<dbReference type="InterPro" id="IPR003362">
    <property type="entry name" value="Bact_transf"/>
</dbReference>
<keyword evidence="2" id="KW-0812">Transmembrane</keyword>
<organism evidence="4 5">
    <name type="scientific">Gottfriedia solisilvae</name>
    <dbReference type="NCBI Taxonomy" id="1516104"/>
    <lineage>
        <taxon>Bacteria</taxon>
        <taxon>Bacillati</taxon>
        <taxon>Bacillota</taxon>
        <taxon>Bacilli</taxon>
        <taxon>Bacillales</taxon>
        <taxon>Bacillaceae</taxon>
        <taxon>Gottfriedia</taxon>
    </lineage>
</organism>
<dbReference type="Proteomes" id="UP000626244">
    <property type="component" value="Unassembled WGS sequence"/>
</dbReference>
<dbReference type="OrthoDB" id="9808602at2"/>
<dbReference type="Pfam" id="PF02397">
    <property type="entry name" value="Bac_transf"/>
    <property type="match status" value="1"/>
</dbReference>
<accession>A0A8J3AMU5</accession>
<dbReference type="RefSeq" id="WP_088001261.1">
    <property type="nucleotide sequence ID" value="NZ_BMHB01000002.1"/>
</dbReference>
<dbReference type="EMBL" id="BMHB01000002">
    <property type="protein sequence ID" value="GGI16658.1"/>
    <property type="molecule type" value="Genomic_DNA"/>
</dbReference>
<dbReference type="PANTHER" id="PTHR30576">
    <property type="entry name" value="COLANIC BIOSYNTHESIS UDP-GLUCOSE LIPID CARRIER TRANSFERASE"/>
    <property type="match status" value="1"/>
</dbReference>
<evidence type="ECO:0000313" key="5">
    <source>
        <dbReference type="Proteomes" id="UP000626244"/>
    </source>
</evidence>
<evidence type="ECO:0000256" key="1">
    <source>
        <dbReference type="ARBA" id="ARBA00006464"/>
    </source>
</evidence>
<protein>
    <submittedName>
        <fullName evidence="4">Sugar transferase</fullName>
    </submittedName>
</protein>
<keyword evidence="4" id="KW-0808">Transferase</keyword>
<feature type="transmembrane region" description="Helical" evidence="2">
    <location>
        <begin position="7"/>
        <end position="28"/>
    </location>
</feature>
<proteinExistence type="inferred from homology"/>
<keyword evidence="2" id="KW-0472">Membrane</keyword>
<keyword evidence="5" id="KW-1185">Reference proteome</keyword>
<dbReference type="GO" id="GO:0016780">
    <property type="term" value="F:phosphotransferase activity, for other substituted phosphate groups"/>
    <property type="evidence" value="ECO:0007669"/>
    <property type="project" value="TreeGrafter"/>
</dbReference>
<feature type="domain" description="Bacterial sugar transferase" evidence="3">
    <location>
        <begin position="2"/>
        <end position="176"/>
    </location>
</feature>
<dbReference type="PANTHER" id="PTHR30576:SF8">
    <property type="entry name" value="UNDECAPRENYL-PHOSPHATE GALACTOSE PHOSPHOTRANSFERASE"/>
    <property type="match status" value="1"/>
</dbReference>
<gene>
    <name evidence="4" type="ORF">GCM10007380_34060</name>
</gene>